<sequence length="72" mass="8270">MAISQIKNLQRRLANLEEEAIAELTRACGHELWASLGFDAFDTLEDPDRRARANYYYGQLQTVRELKDALTV</sequence>
<evidence type="ECO:0000313" key="2">
    <source>
        <dbReference type="Proteomes" id="UP001304461"/>
    </source>
</evidence>
<dbReference type="RefSeq" id="WP_094583931.1">
    <property type="nucleotide sequence ID" value="NZ_JAYGHX010000009.1"/>
</dbReference>
<proteinExistence type="predicted"/>
<reference evidence="1 2" key="1">
    <citation type="submission" date="2023-12" db="EMBL/GenBank/DDBJ databases">
        <title>Baltic Sea Cyanobacteria.</title>
        <authorList>
            <person name="Delbaje E."/>
            <person name="Fewer D.P."/>
            <person name="Shishido T.K."/>
        </authorList>
    </citation>
    <scope>NUCLEOTIDE SEQUENCE [LARGE SCALE GENOMIC DNA]</scope>
    <source>
        <strain evidence="1 2">UHCC 0139</strain>
    </source>
</reference>
<evidence type="ECO:0000313" key="1">
    <source>
        <dbReference type="EMBL" id="MEA5392314.1"/>
    </source>
</evidence>
<organism evidence="1 2">
    <name type="scientific">Cyanobium gracile UHCC 0139</name>
    <dbReference type="NCBI Taxonomy" id="3110308"/>
    <lineage>
        <taxon>Bacteria</taxon>
        <taxon>Bacillati</taxon>
        <taxon>Cyanobacteriota</taxon>
        <taxon>Cyanophyceae</taxon>
        <taxon>Synechococcales</taxon>
        <taxon>Prochlorococcaceae</taxon>
        <taxon>Cyanobium</taxon>
    </lineage>
</organism>
<accession>A0ABU5RX14</accession>
<comment type="caution">
    <text evidence="1">The sequence shown here is derived from an EMBL/GenBank/DDBJ whole genome shotgun (WGS) entry which is preliminary data.</text>
</comment>
<dbReference type="EMBL" id="JAYGHX010000009">
    <property type="protein sequence ID" value="MEA5392314.1"/>
    <property type="molecule type" value="Genomic_DNA"/>
</dbReference>
<gene>
    <name evidence="1" type="ORF">VB738_13710</name>
</gene>
<name>A0ABU5RX14_9CYAN</name>
<keyword evidence="2" id="KW-1185">Reference proteome</keyword>
<protein>
    <submittedName>
        <fullName evidence="1">Uncharacterized protein</fullName>
    </submittedName>
</protein>
<dbReference type="Proteomes" id="UP001304461">
    <property type="component" value="Unassembled WGS sequence"/>
</dbReference>